<proteinExistence type="predicted"/>
<keyword evidence="2" id="KW-1185">Reference proteome</keyword>
<comment type="caution">
    <text evidence="1">The sequence shown here is derived from an EMBL/GenBank/DDBJ whole genome shotgun (WGS) entry which is preliminary data.</text>
</comment>
<dbReference type="Gene3D" id="3.30.70.100">
    <property type="match status" value="1"/>
</dbReference>
<dbReference type="SUPFAM" id="SSF54909">
    <property type="entry name" value="Dimeric alpha+beta barrel"/>
    <property type="match status" value="1"/>
</dbReference>
<accession>A0A4S4LF11</accession>
<protein>
    <submittedName>
        <fullName evidence="1">Uncharacterized protein</fullName>
    </submittedName>
</protein>
<dbReference type="AlphaFoldDB" id="A0A4S4LF11"/>
<evidence type="ECO:0000313" key="1">
    <source>
        <dbReference type="EMBL" id="THH09791.1"/>
    </source>
</evidence>
<gene>
    <name evidence="1" type="ORF">EW145_g1759</name>
</gene>
<sequence length="66" mass="7273">MATNYTDIKADVPITTLGSLKAKPGKGDDVAQRLSNLKARADSDVEPGTLSFFIVRYIDTFAFYEE</sequence>
<dbReference type="EMBL" id="SGPK01000052">
    <property type="protein sequence ID" value="THH09791.1"/>
    <property type="molecule type" value="Genomic_DNA"/>
</dbReference>
<dbReference type="Proteomes" id="UP000308199">
    <property type="component" value="Unassembled WGS sequence"/>
</dbReference>
<dbReference type="OrthoDB" id="10011777at2759"/>
<dbReference type="InterPro" id="IPR011008">
    <property type="entry name" value="Dimeric_a/b-barrel"/>
</dbReference>
<organism evidence="1 2">
    <name type="scientific">Phellinidium pouzarii</name>
    <dbReference type="NCBI Taxonomy" id="167371"/>
    <lineage>
        <taxon>Eukaryota</taxon>
        <taxon>Fungi</taxon>
        <taxon>Dikarya</taxon>
        <taxon>Basidiomycota</taxon>
        <taxon>Agaricomycotina</taxon>
        <taxon>Agaricomycetes</taxon>
        <taxon>Hymenochaetales</taxon>
        <taxon>Hymenochaetaceae</taxon>
        <taxon>Phellinidium</taxon>
    </lineage>
</organism>
<evidence type="ECO:0000313" key="2">
    <source>
        <dbReference type="Proteomes" id="UP000308199"/>
    </source>
</evidence>
<reference evidence="1 2" key="1">
    <citation type="submission" date="2019-02" db="EMBL/GenBank/DDBJ databases">
        <title>Genome sequencing of the rare red list fungi Phellinidium pouzarii.</title>
        <authorList>
            <person name="Buettner E."/>
            <person name="Kellner H."/>
        </authorList>
    </citation>
    <scope>NUCLEOTIDE SEQUENCE [LARGE SCALE GENOMIC DNA]</scope>
    <source>
        <strain evidence="1 2">DSM 108285</strain>
    </source>
</reference>
<name>A0A4S4LF11_9AGAM</name>